<dbReference type="PANTHER" id="PTHR36919:SF3">
    <property type="entry name" value="BLL5882 PROTEIN"/>
    <property type="match status" value="1"/>
</dbReference>
<feature type="domain" description="DUF2147" evidence="2">
    <location>
        <begin position="30"/>
        <end position="148"/>
    </location>
</feature>
<dbReference type="PANTHER" id="PTHR36919">
    <property type="entry name" value="BLR1215 PROTEIN"/>
    <property type="match status" value="1"/>
</dbReference>
<evidence type="ECO:0000313" key="4">
    <source>
        <dbReference type="Proteomes" id="UP001165423"/>
    </source>
</evidence>
<accession>A0ABT0A250</accession>
<evidence type="ECO:0000256" key="1">
    <source>
        <dbReference type="SAM" id="SignalP"/>
    </source>
</evidence>
<evidence type="ECO:0000313" key="3">
    <source>
        <dbReference type="EMBL" id="MCJ0825054.1"/>
    </source>
</evidence>
<dbReference type="InterPro" id="IPR019223">
    <property type="entry name" value="DUF2147"/>
</dbReference>
<feature type="signal peptide" evidence="1">
    <location>
        <begin position="1"/>
        <end position="19"/>
    </location>
</feature>
<keyword evidence="1" id="KW-0732">Signal</keyword>
<feature type="chain" id="PRO_5047135265" evidence="1">
    <location>
        <begin position="20"/>
        <end position="150"/>
    </location>
</feature>
<gene>
    <name evidence="3" type="ORF">MQC88_03605</name>
</gene>
<dbReference type="EMBL" id="JALGCL010000001">
    <property type="protein sequence ID" value="MCJ0825054.1"/>
    <property type="molecule type" value="Genomic_DNA"/>
</dbReference>
<proteinExistence type="predicted"/>
<organism evidence="3 4">
    <name type="scientific">Cognatiluteimonas sedimenti</name>
    <dbReference type="NCBI Taxonomy" id="2927791"/>
    <lineage>
        <taxon>Bacteria</taxon>
        <taxon>Pseudomonadati</taxon>
        <taxon>Pseudomonadota</taxon>
        <taxon>Gammaproteobacteria</taxon>
        <taxon>Lysobacterales</taxon>
        <taxon>Lysobacteraceae</taxon>
        <taxon>Cognatiluteimonas</taxon>
    </lineage>
</organism>
<keyword evidence="4" id="KW-1185">Reference proteome</keyword>
<evidence type="ECO:0000259" key="2">
    <source>
        <dbReference type="Pfam" id="PF09917"/>
    </source>
</evidence>
<protein>
    <submittedName>
        <fullName evidence="3">DUF2147 domain-containing protein</fullName>
    </submittedName>
</protein>
<dbReference type="Gene3D" id="2.40.128.520">
    <property type="match status" value="1"/>
</dbReference>
<dbReference type="RefSeq" id="WP_243319255.1">
    <property type="nucleotide sequence ID" value="NZ_JALGCL010000001.1"/>
</dbReference>
<dbReference type="Proteomes" id="UP001165423">
    <property type="component" value="Unassembled WGS sequence"/>
</dbReference>
<reference evidence="3 4" key="1">
    <citation type="submission" date="2022-03" db="EMBL/GenBank/DDBJ databases">
        <title>Luteimonas soily sp. nov., a novel bacterium isolated from the soil.</title>
        <authorList>
            <person name="Zhang X."/>
        </authorList>
    </citation>
    <scope>NUCLEOTIDE SEQUENCE [LARGE SCALE GENOMIC DNA]</scope>
    <source>
        <strain evidence="3 4">50</strain>
    </source>
</reference>
<name>A0ABT0A250_9GAMM</name>
<sequence length="150" mass="16471">MRIKFTALLLLALPLAAFAQNASAQESPVGKWRTIDDKTDKVKSIVEVYTATDGTLQAKVLQVLDSEKGPHPVCDACKGANHNKPIEGMVIAWGLKHQGASWEGGRIMDPKNGKVYSAKMTPIDDGMKLEVRGYMGFSLLGRTQTWLRDE</sequence>
<comment type="caution">
    <text evidence="3">The sequence shown here is derived from an EMBL/GenBank/DDBJ whole genome shotgun (WGS) entry which is preliminary data.</text>
</comment>
<dbReference type="Pfam" id="PF09917">
    <property type="entry name" value="DUF2147"/>
    <property type="match status" value="1"/>
</dbReference>